<keyword evidence="2" id="KW-0012">Acyltransferase</keyword>
<dbReference type="Gene3D" id="3.40.630.30">
    <property type="match status" value="1"/>
</dbReference>
<name>A0A1I3XBS4_9LACT</name>
<evidence type="ECO:0000256" key="2">
    <source>
        <dbReference type="ARBA" id="ARBA00023315"/>
    </source>
</evidence>
<evidence type="ECO:0000256" key="1">
    <source>
        <dbReference type="ARBA" id="ARBA00022679"/>
    </source>
</evidence>
<dbReference type="InterPro" id="IPR000182">
    <property type="entry name" value="GNAT_dom"/>
</dbReference>
<evidence type="ECO:0000313" key="5">
    <source>
        <dbReference type="Proteomes" id="UP000199589"/>
    </source>
</evidence>
<dbReference type="Pfam" id="PF00583">
    <property type="entry name" value="Acetyltransf_1"/>
    <property type="match status" value="1"/>
</dbReference>
<keyword evidence="4" id="KW-0687">Ribonucleoprotein</keyword>
<dbReference type="OrthoDB" id="7205533at2"/>
<organism evidence="4 5">
    <name type="scientific">Marinilactibacillus piezotolerans</name>
    <dbReference type="NCBI Taxonomy" id="258723"/>
    <lineage>
        <taxon>Bacteria</taxon>
        <taxon>Bacillati</taxon>
        <taxon>Bacillota</taxon>
        <taxon>Bacilli</taxon>
        <taxon>Lactobacillales</taxon>
        <taxon>Carnobacteriaceae</taxon>
        <taxon>Marinilactibacillus</taxon>
    </lineage>
</organism>
<dbReference type="AlphaFoldDB" id="A0A1I3XBS4"/>
<evidence type="ECO:0000313" key="4">
    <source>
        <dbReference type="EMBL" id="SFK16466.1"/>
    </source>
</evidence>
<keyword evidence="4" id="KW-0689">Ribosomal protein</keyword>
<sequence>MFRLEQISIEQVQILKDISIETFTDTFAEANDPTHMKEYINNHYTLEQLTKELSHPHSEFYFISQDSVIAGYLKINRDTAQTEHTHINSLEIERIYIRNPFKRMGLGKKLIQKASERAHDMHLDSIWLGVWEENLQALHFYNKMGFKQSGSHSFFLGSDEQTDLILKKSLN</sequence>
<dbReference type="InterPro" id="IPR016181">
    <property type="entry name" value="Acyl_CoA_acyltransferase"/>
</dbReference>
<reference evidence="5" key="1">
    <citation type="submission" date="2016-10" db="EMBL/GenBank/DDBJ databases">
        <authorList>
            <person name="Varghese N."/>
            <person name="Submissions S."/>
        </authorList>
    </citation>
    <scope>NUCLEOTIDE SEQUENCE [LARGE SCALE GENOMIC DNA]</scope>
    <source>
        <strain evidence="5">DSM 16108</strain>
    </source>
</reference>
<dbReference type="CDD" id="cd04301">
    <property type="entry name" value="NAT_SF"/>
    <property type="match status" value="1"/>
</dbReference>
<dbReference type="PANTHER" id="PTHR42919">
    <property type="entry name" value="N-ALPHA-ACETYLTRANSFERASE"/>
    <property type="match status" value="1"/>
</dbReference>
<keyword evidence="1" id="KW-0808">Transferase</keyword>
<gene>
    <name evidence="4" type="ORF">SAMN04488569_101320</name>
</gene>
<protein>
    <submittedName>
        <fullName evidence="4">Ribosomal protein S18 acetylase RimI</fullName>
    </submittedName>
</protein>
<dbReference type="RefSeq" id="WP_072695324.1">
    <property type="nucleotide sequence ID" value="NZ_FOSJ01000013.1"/>
</dbReference>
<dbReference type="PROSITE" id="PS51186">
    <property type="entry name" value="GNAT"/>
    <property type="match status" value="1"/>
</dbReference>
<dbReference type="GO" id="GO:0016747">
    <property type="term" value="F:acyltransferase activity, transferring groups other than amino-acyl groups"/>
    <property type="evidence" value="ECO:0007669"/>
    <property type="project" value="InterPro"/>
</dbReference>
<proteinExistence type="predicted"/>
<dbReference type="SUPFAM" id="SSF55729">
    <property type="entry name" value="Acyl-CoA N-acyltransferases (Nat)"/>
    <property type="match status" value="1"/>
</dbReference>
<dbReference type="EMBL" id="FOSJ01000013">
    <property type="protein sequence ID" value="SFK16466.1"/>
    <property type="molecule type" value="Genomic_DNA"/>
</dbReference>
<dbReference type="InterPro" id="IPR051556">
    <property type="entry name" value="N-term/lysine_N-AcTrnsfr"/>
</dbReference>
<dbReference type="PANTHER" id="PTHR42919:SF8">
    <property type="entry name" value="N-ALPHA-ACETYLTRANSFERASE 50"/>
    <property type="match status" value="1"/>
</dbReference>
<keyword evidence="5" id="KW-1185">Reference proteome</keyword>
<feature type="domain" description="N-acetyltransferase" evidence="3">
    <location>
        <begin position="2"/>
        <end position="171"/>
    </location>
</feature>
<dbReference type="GO" id="GO:0005840">
    <property type="term" value="C:ribosome"/>
    <property type="evidence" value="ECO:0007669"/>
    <property type="project" value="UniProtKB-KW"/>
</dbReference>
<dbReference type="Proteomes" id="UP000199589">
    <property type="component" value="Unassembled WGS sequence"/>
</dbReference>
<evidence type="ECO:0000259" key="3">
    <source>
        <dbReference type="PROSITE" id="PS51186"/>
    </source>
</evidence>
<accession>A0A1I3XBS4</accession>